<reference evidence="2 3" key="1">
    <citation type="submission" date="2013-03" db="EMBL/GenBank/DDBJ databases">
        <title>Draft genome sequence of Gracibacillus halophilus YIM-C55.5, a moderately halophilic and thermophilic organism from the Xiaochaidamu salt lake.</title>
        <authorList>
            <person name="Sugumar T."/>
            <person name="Polireddy D.R."/>
            <person name="Antony A."/>
            <person name="Madhava Y.R."/>
            <person name="Sivakumar N."/>
        </authorList>
    </citation>
    <scope>NUCLEOTIDE SEQUENCE [LARGE SCALE GENOMIC DNA]</scope>
    <source>
        <strain evidence="2 3">YIM-C55.5</strain>
    </source>
</reference>
<feature type="transmembrane region" description="Helical" evidence="1">
    <location>
        <begin position="147"/>
        <end position="174"/>
    </location>
</feature>
<organism evidence="2 3">
    <name type="scientific">Gracilibacillus halophilus YIM-C55.5</name>
    <dbReference type="NCBI Taxonomy" id="1308866"/>
    <lineage>
        <taxon>Bacteria</taxon>
        <taxon>Bacillati</taxon>
        <taxon>Bacillota</taxon>
        <taxon>Bacilli</taxon>
        <taxon>Bacillales</taxon>
        <taxon>Bacillaceae</taxon>
        <taxon>Gracilibacillus</taxon>
    </lineage>
</organism>
<dbReference type="eggNOG" id="ENOG5033DIE">
    <property type="taxonomic scope" value="Bacteria"/>
</dbReference>
<feature type="transmembrane region" description="Helical" evidence="1">
    <location>
        <begin position="74"/>
        <end position="97"/>
    </location>
</feature>
<gene>
    <name evidence="2" type="ORF">J416_01869</name>
</gene>
<feature type="transmembrane region" description="Helical" evidence="1">
    <location>
        <begin position="284"/>
        <end position="301"/>
    </location>
</feature>
<protein>
    <submittedName>
        <fullName evidence="2">Membrane protein</fullName>
    </submittedName>
</protein>
<dbReference type="STRING" id="1308866.J416_01869"/>
<keyword evidence="1" id="KW-1133">Transmembrane helix</keyword>
<dbReference type="PATRIC" id="fig|1308866.3.peg.381"/>
<keyword evidence="1" id="KW-0812">Transmembrane</keyword>
<sequence length="452" mass="52757">MKRLTDSYVITKILMNEVFNNILSNNIFNKKRNKCILFIILTIVYISYYILNISQLNQIFISEDQSSNFMKNNLFSSLTNVIIIISGFIYLIVTITFSLTNRMHYQLKILPFENGSIWMGSIFFKLILSYGSFLIIFAIIVPLLKLFYFSLALSLLVFLYCQLLFFCSLSFFYFMFYVISKKMELTYFNINNGLLVILLFFYLFVLRFRIDQKFQEMNVIIDIPFMLLLIITLILFTIVFSLAIYYSNIKSEGIYSSSEFYLFKIPIKMDHLSLIFLGIIRNKLTLKLTGIVIVFFALSLFDTKDFLTALTTLAFIYPIISFTGIRYYSTTMSYRKMNPFFGITPMKETFITLFINVIINAPLIFTAILLSGDYVKTTYYGFIIFESALIMSIIFPKNKSSVNEFSASILCAVLAISLYLISNSFLIFSLIFLLMTSVKYYLIKRSFYDEIN</sequence>
<feature type="transmembrane region" description="Helical" evidence="1">
    <location>
        <begin position="350"/>
        <end position="371"/>
    </location>
</feature>
<evidence type="ECO:0000313" key="3">
    <source>
        <dbReference type="Proteomes" id="UP000012283"/>
    </source>
</evidence>
<name>N4WPZ5_9BACI</name>
<feature type="transmembrane region" description="Helical" evidence="1">
    <location>
        <begin position="377"/>
        <end position="395"/>
    </location>
</feature>
<evidence type="ECO:0000256" key="1">
    <source>
        <dbReference type="SAM" id="Phobius"/>
    </source>
</evidence>
<feature type="transmembrane region" description="Helical" evidence="1">
    <location>
        <begin position="402"/>
        <end position="420"/>
    </location>
</feature>
<evidence type="ECO:0000313" key="2">
    <source>
        <dbReference type="EMBL" id="ENH98202.1"/>
    </source>
</evidence>
<keyword evidence="1" id="KW-0472">Membrane</keyword>
<feature type="transmembrane region" description="Helical" evidence="1">
    <location>
        <begin position="117"/>
        <end position="141"/>
    </location>
</feature>
<dbReference type="Proteomes" id="UP000012283">
    <property type="component" value="Unassembled WGS sequence"/>
</dbReference>
<keyword evidence="3" id="KW-1185">Reference proteome</keyword>
<feature type="transmembrane region" description="Helical" evidence="1">
    <location>
        <begin position="225"/>
        <end position="246"/>
    </location>
</feature>
<feature type="transmembrane region" description="Helical" evidence="1">
    <location>
        <begin position="307"/>
        <end position="329"/>
    </location>
</feature>
<comment type="caution">
    <text evidence="2">The sequence shown here is derived from an EMBL/GenBank/DDBJ whole genome shotgun (WGS) entry which is preliminary data.</text>
</comment>
<feature type="transmembrane region" description="Helical" evidence="1">
    <location>
        <begin position="35"/>
        <end position="54"/>
    </location>
</feature>
<dbReference type="EMBL" id="APML01000005">
    <property type="protein sequence ID" value="ENH98202.1"/>
    <property type="molecule type" value="Genomic_DNA"/>
</dbReference>
<dbReference type="AlphaFoldDB" id="N4WPZ5"/>
<accession>N4WPZ5</accession>
<feature type="transmembrane region" description="Helical" evidence="1">
    <location>
        <begin position="186"/>
        <end position="205"/>
    </location>
</feature>
<proteinExistence type="predicted"/>